<dbReference type="EnsemblMetazoa" id="ISCW021678-RA">
    <property type="protein sequence ID" value="ISCW021678-PA"/>
    <property type="gene ID" value="ISCW021678"/>
</dbReference>
<dbReference type="Proteomes" id="UP000001555">
    <property type="component" value="Unassembled WGS sequence"/>
</dbReference>
<reference evidence="1 3" key="1">
    <citation type="submission" date="2008-03" db="EMBL/GenBank/DDBJ databases">
        <title>Annotation of Ixodes scapularis.</title>
        <authorList>
            <consortium name="Ixodes scapularis Genome Project Consortium"/>
            <person name="Caler E."/>
            <person name="Hannick L.I."/>
            <person name="Bidwell S."/>
            <person name="Joardar V."/>
            <person name="Thiagarajan M."/>
            <person name="Amedeo P."/>
            <person name="Galinsky K.J."/>
            <person name="Schobel S."/>
            <person name="Inman J."/>
            <person name="Hostetler J."/>
            <person name="Miller J."/>
            <person name="Hammond M."/>
            <person name="Megy K."/>
            <person name="Lawson D."/>
            <person name="Kodira C."/>
            <person name="Sutton G."/>
            <person name="Meyer J."/>
            <person name="Hill C.A."/>
            <person name="Birren B."/>
            <person name="Nene V."/>
            <person name="Collins F."/>
            <person name="Alarcon-Chaidez F."/>
            <person name="Wikel S."/>
            <person name="Strausberg R."/>
        </authorList>
    </citation>
    <scope>NUCLEOTIDE SEQUENCE [LARGE SCALE GENOMIC DNA]</scope>
    <source>
        <strain evidence="3">Wikel</strain>
        <strain evidence="1">Wikel colony</strain>
    </source>
</reference>
<evidence type="ECO:0000313" key="1">
    <source>
        <dbReference type="EMBL" id="EEC13849.1"/>
    </source>
</evidence>
<gene>
    <name evidence="1" type="ORF">IscW_ISCW021678</name>
</gene>
<feature type="non-terminal residue" evidence="1">
    <location>
        <position position="62"/>
    </location>
</feature>
<organism>
    <name type="scientific">Ixodes scapularis</name>
    <name type="common">Black-legged tick</name>
    <name type="synonym">Deer tick</name>
    <dbReference type="NCBI Taxonomy" id="6945"/>
    <lineage>
        <taxon>Eukaryota</taxon>
        <taxon>Metazoa</taxon>
        <taxon>Ecdysozoa</taxon>
        <taxon>Arthropoda</taxon>
        <taxon>Chelicerata</taxon>
        <taxon>Arachnida</taxon>
        <taxon>Acari</taxon>
        <taxon>Parasitiformes</taxon>
        <taxon>Ixodida</taxon>
        <taxon>Ixodoidea</taxon>
        <taxon>Ixodidae</taxon>
        <taxon>Ixodinae</taxon>
        <taxon>Ixodes</taxon>
    </lineage>
</organism>
<evidence type="ECO:0000313" key="3">
    <source>
        <dbReference type="Proteomes" id="UP000001555"/>
    </source>
</evidence>
<protein>
    <recommendedName>
        <fullName evidence="4">ISLre2 family transposase</fullName>
    </recommendedName>
</protein>
<dbReference type="EMBL" id="ABJB010569213">
    <property type="status" value="NOT_ANNOTATED_CDS"/>
    <property type="molecule type" value="Genomic_DNA"/>
</dbReference>
<evidence type="ECO:0000313" key="2">
    <source>
        <dbReference type="EnsemblMetazoa" id="ISCW021678-PA"/>
    </source>
</evidence>
<dbReference type="HOGENOM" id="CLU_2910734_0_0_1"/>
<dbReference type="VEuPathDB" id="VectorBase:ISCW021678"/>
<accession>B7Q4S7</accession>
<dbReference type="InParanoid" id="B7Q4S7"/>
<dbReference type="VEuPathDB" id="VectorBase:ISCI021678"/>
<sequence length="62" mass="7192">SERAMASVNMEKEGLIEELEFFEEKGTHIGSLGTDRHPATQKHIETHKPGITHYFDVWHIFK</sequence>
<dbReference type="AlphaFoldDB" id="B7Q4S7"/>
<dbReference type="EMBL" id="DS857394">
    <property type="protein sequence ID" value="EEC13849.1"/>
    <property type="molecule type" value="Genomic_DNA"/>
</dbReference>
<proteinExistence type="predicted"/>
<evidence type="ECO:0008006" key="4">
    <source>
        <dbReference type="Google" id="ProtNLM"/>
    </source>
</evidence>
<keyword evidence="3" id="KW-1185">Reference proteome</keyword>
<dbReference type="PaxDb" id="6945-B7Q4S7"/>
<name>B7Q4S7_IXOSC</name>
<reference evidence="2" key="2">
    <citation type="submission" date="2020-05" db="UniProtKB">
        <authorList>
            <consortium name="EnsemblMetazoa"/>
        </authorList>
    </citation>
    <scope>IDENTIFICATION</scope>
    <source>
        <strain evidence="2">wikel</strain>
    </source>
</reference>
<feature type="non-terminal residue" evidence="1">
    <location>
        <position position="1"/>
    </location>
</feature>